<evidence type="ECO:0000313" key="1">
    <source>
        <dbReference type="Proteomes" id="UP000887574"/>
    </source>
</evidence>
<name>A0A915CZQ4_9BILA</name>
<sequence>MTVITALHRGELSDTTLVPNELLDSLSTGGKYRYGLIDPTDQSRLIRFSRILAVEYQDAFELTNNPRNNTVSSVVAVMHRLNGKLSAITGVIVWT</sequence>
<dbReference type="Proteomes" id="UP000887574">
    <property type="component" value="Unplaced"/>
</dbReference>
<accession>A0A915CZQ4</accession>
<proteinExistence type="predicted"/>
<organism evidence="1 2">
    <name type="scientific">Ditylenchus dipsaci</name>
    <dbReference type="NCBI Taxonomy" id="166011"/>
    <lineage>
        <taxon>Eukaryota</taxon>
        <taxon>Metazoa</taxon>
        <taxon>Ecdysozoa</taxon>
        <taxon>Nematoda</taxon>
        <taxon>Chromadorea</taxon>
        <taxon>Rhabditida</taxon>
        <taxon>Tylenchina</taxon>
        <taxon>Tylenchomorpha</taxon>
        <taxon>Sphaerularioidea</taxon>
        <taxon>Anguinidae</taxon>
        <taxon>Anguininae</taxon>
        <taxon>Ditylenchus</taxon>
    </lineage>
</organism>
<reference evidence="2" key="1">
    <citation type="submission" date="2022-11" db="UniProtKB">
        <authorList>
            <consortium name="WormBaseParasite"/>
        </authorList>
    </citation>
    <scope>IDENTIFICATION</scope>
</reference>
<keyword evidence="1" id="KW-1185">Reference proteome</keyword>
<dbReference type="AlphaFoldDB" id="A0A915CZQ4"/>
<evidence type="ECO:0000313" key="2">
    <source>
        <dbReference type="WBParaSite" id="jg14287"/>
    </source>
</evidence>
<protein>
    <submittedName>
        <fullName evidence="2">Uncharacterized protein</fullName>
    </submittedName>
</protein>
<dbReference type="WBParaSite" id="jg14287">
    <property type="protein sequence ID" value="jg14287"/>
    <property type="gene ID" value="jg14287"/>
</dbReference>